<organism evidence="8 9">
    <name type="scientific">Hartmannibacter diazotrophicus</name>
    <dbReference type="NCBI Taxonomy" id="1482074"/>
    <lineage>
        <taxon>Bacteria</taxon>
        <taxon>Pseudomonadati</taxon>
        <taxon>Pseudomonadota</taxon>
        <taxon>Alphaproteobacteria</taxon>
        <taxon>Hyphomicrobiales</taxon>
        <taxon>Pleomorphomonadaceae</taxon>
        <taxon>Hartmannibacter</taxon>
    </lineage>
</organism>
<dbReference type="Pfam" id="PF01478">
    <property type="entry name" value="Peptidase_A24"/>
    <property type="match status" value="1"/>
</dbReference>
<dbReference type="InterPro" id="IPR000045">
    <property type="entry name" value="Prepilin_IV_endopep_pep"/>
</dbReference>
<dbReference type="EMBL" id="LT960614">
    <property type="protein sequence ID" value="SON54417.1"/>
    <property type="molecule type" value="Genomic_DNA"/>
</dbReference>
<dbReference type="Proteomes" id="UP000223606">
    <property type="component" value="Chromosome 1"/>
</dbReference>
<feature type="transmembrane region" description="Helical" evidence="6">
    <location>
        <begin position="59"/>
        <end position="78"/>
    </location>
</feature>
<evidence type="ECO:0000259" key="7">
    <source>
        <dbReference type="Pfam" id="PF01478"/>
    </source>
</evidence>
<dbReference type="GO" id="GO:0005886">
    <property type="term" value="C:plasma membrane"/>
    <property type="evidence" value="ECO:0007669"/>
    <property type="project" value="UniProtKB-SubCell"/>
</dbReference>
<dbReference type="InterPro" id="IPR052218">
    <property type="entry name" value="Preflagellin_Peptidase"/>
</dbReference>
<evidence type="ECO:0000256" key="3">
    <source>
        <dbReference type="ARBA" id="ARBA00022692"/>
    </source>
</evidence>
<keyword evidence="4 6" id="KW-1133">Transmembrane helix</keyword>
<reference evidence="9" key="1">
    <citation type="submission" date="2017-09" db="EMBL/GenBank/DDBJ databases">
        <title>Genome sequence of Nannocystis excedens DSM 71.</title>
        <authorList>
            <person name="Blom J."/>
        </authorList>
    </citation>
    <scope>NUCLEOTIDE SEQUENCE [LARGE SCALE GENOMIC DNA]</scope>
    <source>
        <strain evidence="9">type strain: E19</strain>
    </source>
</reference>
<proteinExistence type="predicted"/>
<keyword evidence="8" id="KW-0378">Hydrolase</keyword>
<keyword evidence="8" id="KW-0645">Protease</keyword>
<gene>
    <name evidence="8" type="ORF">HDIA_0876</name>
</gene>
<keyword evidence="3 6" id="KW-0812">Transmembrane</keyword>
<dbReference type="PANTHER" id="PTHR36506:SF1">
    <property type="entry name" value="PREFLAGELLIN PEPTIDASE"/>
    <property type="match status" value="1"/>
</dbReference>
<accession>A0A2C9D215</accession>
<dbReference type="GO" id="GO:0004190">
    <property type="term" value="F:aspartic-type endopeptidase activity"/>
    <property type="evidence" value="ECO:0007669"/>
    <property type="project" value="InterPro"/>
</dbReference>
<dbReference type="RefSeq" id="WP_245884159.1">
    <property type="nucleotide sequence ID" value="NZ_LT960614.1"/>
</dbReference>
<feature type="transmembrane region" description="Helical" evidence="6">
    <location>
        <begin position="32"/>
        <end position="52"/>
    </location>
</feature>
<name>A0A2C9D215_9HYPH</name>
<protein>
    <submittedName>
        <fullName evidence="8">Flp pilus assembly protein, protease CpaA</fullName>
    </submittedName>
</protein>
<evidence type="ECO:0000256" key="6">
    <source>
        <dbReference type="SAM" id="Phobius"/>
    </source>
</evidence>
<comment type="subcellular location">
    <subcellularLocation>
        <location evidence="1">Cell membrane</location>
        <topology evidence="1">Multi-pass membrane protein</topology>
    </subcellularLocation>
</comment>
<feature type="transmembrane region" description="Helical" evidence="6">
    <location>
        <begin position="98"/>
        <end position="119"/>
    </location>
</feature>
<evidence type="ECO:0000313" key="8">
    <source>
        <dbReference type="EMBL" id="SON54417.1"/>
    </source>
</evidence>
<keyword evidence="5 6" id="KW-0472">Membrane</keyword>
<dbReference type="AlphaFoldDB" id="A0A2C9D215"/>
<keyword evidence="2" id="KW-1003">Cell membrane</keyword>
<evidence type="ECO:0000256" key="2">
    <source>
        <dbReference type="ARBA" id="ARBA00022475"/>
    </source>
</evidence>
<evidence type="ECO:0000256" key="5">
    <source>
        <dbReference type="ARBA" id="ARBA00023136"/>
    </source>
</evidence>
<keyword evidence="9" id="KW-1185">Reference proteome</keyword>
<dbReference type="PANTHER" id="PTHR36506">
    <property type="entry name" value="PREFLAGELLIN PEPTIDASE"/>
    <property type="match status" value="1"/>
</dbReference>
<dbReference type="Gene3D" id="1.20.120.1220">
    <property type="match status" value="1"/>
</dbReference>
<dbReference type="KEGG" id="hdi:HDIA_0876"/>
<sequence>MIVMLALAVLIFPLTMMAAAVSDLRSMMISNRLSLAVAGSYLVLAPLAGFTWETIGLSVALAALVLVMTFAMFALGWIGGGDAKLVTATMLWMGPQHAAQFAFAMAIAGGLLTLLILLYRRLPLPIVAADQNWLVRLHGVETGIPYGVAIAAGGLLTLPQTHWFEILSVLMP</sequence>
<evidence type="ECO:0000313" key="9">
    <source>
        <dbReference type="Proteomes" id="UP000223606"/>
    </source>
</evidence>
<feature type="domain" description="Prepilin type IV endopeptidase peptidase" evidence="7">
    <location>
        <begin position="10"/>
        <end position="114"/>
    </location>
</feature>
<evidence type="ECO:0000256" key="4">
    <source>
        <dbReference type="ARBA" id="ARBA00022989"/>
    </source>
</evidence>
<dbReference type="GO" id="GO:0006508">
    <property type="term" value="P:proteolysis"/>
    <property type="evidence" value="ECO:0007669"/>
    <property type="project" value="UniProtKB-KW"/>
</dbReference>
<evidence type="ECO:0000256" key="1">
    <source>
        <dbReference type="ARBA" id="ARBA00004651"/>
    </source>
</evidence>